<keyword evidence="2 4" id="KW-0456">Lyase</keyword>
<dbReference type="InterPro" id="IPR023653">
    <property type="entry name" value="Acetoacetate_decarboxylase_bac"/>
</dbReference>
<comment type="function">
    <text evidence="4">Catalyzes the conversion of acetoacetate to acetone and carbon dioxide.</text>
</comment>
<dbReference type="SUPFAM" id="SSF160104">
    <property type="entry name" value="Acetoacetate decarboxylase-like"/>
    <property type="match status" value="1"/>
</dbReference>
<dbReference type="EMBL" id="JAUYVI010000007">
    <property type="protein sequence ID" value="MDQ7250469.1"/>
    <property type="molecule type" value="Genomic_DNA"/>
</dbReference>
<gene>
    <name evidence="4" type="primary">adc</name>
    <name evidence="5" type="ORF">Q8A70_22455</name>
</gene>
<accession>A0ABU0YRW8</accession>
<evidence type="ECO:0000256" key="1">
    <source>
        <dbReference type="ARBA" id="ARBA00022793"/>
    </source>
</evidence>
<keyword evidence="3 4" id="KW-0704">Schiff base</keyword>
<evidence type="ECO:0000313" key="5">
    <source>
        <dbReference type="EMBL" id="MDQ7250469.1"/>
    </source>
</evidence>
<dbReference type="Pfam" id="PF06314">
    <property type="entry name" value="ADC"/>
    <property type="match status" value="1"/>
</dbReference>
<dbReference type="InterPro" id="IPR023375">
    <property type="entry name" value="ADC_dom_sf"/>
</dbReference>
<keyword evidence="6" id="KW-1185">Reference proteome</keyword>
<reference evidence="6" key="1">
    <citation type="submission" date="2023-08" db="EMBL/GenBank/DDBJ databases">
        <title>Rhodospirillaceae gen. nov., a novel taxon isolated from the Yangtze River Yuezi River estuary sludge.</title>
        <authorList>
            <person name="Ruan L."/>
        </authorList>
    </citation>
    <scope>NUCLEOTIDE SEQUENCE [LARGE SCALE GENOMIC DNA]</scope>
    <source>
        <strain evidence="6">R-7</strain>
    </source>
</reference>
<keyword evidence="1 4" id="KW-0210">Decarboxylase</keyword>
<comment type="caution">
    <text evidence="5">The sequence shown here is derived from an EMBL/GenBank/DDBJ whole genome shotgun (WGS) entry which is preliminary data.</text>
</comment>
<dbReference type="HAMAP" id="MF_00597">
    <property type="entry name" value="ADC"/>
    <property type="match status" value="1"/>
</dbReference>
<evidence type="ECO:0000313" key="6">
    <source>
        <dbReference type="Proteomes" id="UP001230156"/>
    </source>
</evidence>
<comment type="catalytic activity">
    <reaction evidence="4">
        <text>acetoacetate + H(+) = acetone + CO2</text>
        <dbReference type="Rhea" id="RHEA:19729"/>
        <dbReference type="ChEBI" id="CHEBI:13705"/>
        <dbReference type="ChEBI" id="CHEBI:15347"/>
        <dbReference type="ChEBI" id="CHEBI:15378"/>
        <dbReference type="ChEBI" id="CHEBI:16526"/>
        <dbReference type="EC" id="4.1.1.4"/>
    </reaction>
</comment>
<evidence type="ECO:0000256" key="4">
    <source>
        <dbReference type="HAMAP-Rule" id="MF_00597"/>
    </source>
</evidence>
<dbReference type="EC" id="4.1.1.4" evidence="4"/>
<organism evidence="5 6">
    <name type="scientific">Dongia sedimenti</name>
    <dbReference type="NCBI Taxonomy" id="3064282"/>
    <lineage>
        <taxon>Bacteria</taxon>
        <taxon>Pseudomonadati</taxon>
        <taxon>Pseudomonadota</taxon>
        <taxon>Alphaproteobacteria</taxon>
        <taxon>Rhodospirillales</taxon>
        <taxon>Dongiaceae</taxon>
        <taxon>Dongia</taxon>
    </lineage>
</organism>
<feature type="active site" description="Schiff-base intermediate with acetoacetate" evidence="4">
    <location>
        <position position="116"/>
    </location>
</feature>
<dbReference type="Gene3D" id="2.40.400.10">
    <property type="entry name" value="Acetoacetate decarboxylase-like"/>
    <property type="match status" value="1"/>
</dbReference>
<dbReference type="RefSeq" id="WP_379959785.1">
    <property type="nucleotide sequence ID" value="NZ_JAUYVI010000007.1"/>
</dbReference>
<protein>
    <recommendedName>
        <fullName evidence="4">Acetoacetate decarboxylase</fullName>
        <shortName evidence="4">AAD</shortName>
        <shortName evidence="4">ADC</shortName>
        <ecNumber evidence="4">4.1.1.4</ecNumber>
    </recommendedName>
</protein>
<name>A0ABU0YRW8_9PROT</name>
<proteinExistence type="inferred from homology"/>
<evidence type="ECO:0000256" key="2">
    <source>
        <dbReference type="ARBA" id="ARBA00023239"/>
    </source>
</evidence>
<comment type="similarity">
    <text evidence="4">Belongs to the ADC family.</text>
</comment>
<dbReference type="Proteomes" id="UP001230156">
    <property type="component" value="Unassembled WGS sequence"/>
</dbReference>
<dbReference type="NCBIfam" id="NF002614">
    <property type="entry name" value="PRK02265.1"/>
    <property type="match status" value="1"/>
</dbReference>
<evidence type="ECO:0000256" key="3">
    <source>
        <dbReference type="ARBA" id="ARBA00023270"/>
    </source>
</evidence>
<sequence length="245" mass="26957">MDRATLRASAFAMPLVNPAFPPGPYRFVDREFFIIRYRTDPEVLRRVVPEPLEVVEPVVNYEFIRMPDSTGFGDYTESGQVIPVRYEGQSGSYTHQMFLNDHPPIAAGREIWGFPKKLAQPSLAVETDTLVGTLNYGSVRVATATMGYKHRALDIAAEAKGLAAPNFLLKIIPHVDGRPRVCELVRYHLEDVTVKGAWIGPASLQLSPHALAPVGELPVLEVLSAKHLVADLTLGLGTVVLDYLA</sequence>
<dbReference type="InterPro" id="IPR010451">
    <property type="entry name" value="Acetoacetate_decarboxylase"/>
</dbReference>